<comment type="similarity">
    <text evidence="8 9">Belongs to the OMP decarboxylase family. Type 1 subfamily.</text>
</comment>
<dbReference type="InterPro" id="IPR018089">
    <property type="entry name" value="OMPdecase_AS"/>
</dbReference>
<dbReference type="EC" id="4.1.1.23" evidence="9"/>
<comment type="catalytic activity">
    <reaction evidence="7 9 12">
        <text>orotidine 5'-phosphate + H(+) = UMP + CO2</text>
        <dbReference type="Rhea" id="RHEA:11596"/>
        <dbReference type="ChEBI" id="CHEBI:15378"/>
        <dbReference type="ChEBI" id="CHEBI:16526"/>
        <dbReference type="ChEBI" id="CHEBI:57538"/>
        <dbReference type="ChEBI" id="CHEBI:57865"/>
        <dbReference type="EC" id="4.1.1.23"/>
    </reaction>
</comment>
<comment type="function">
    <text evidence="1 9">Catalyzes the decarboxylation of orotidine 5'-monophosphate (OMP) to uridine 5'-monophosphate (UMP).</text>
</comment>
<evidence type="ECO:0000256" key="2">
    <source>
        <dbReference type="ARBA" id="ARBA00004861"/>
    </source>
</evidence>
<keyword evidence="5 9" id="KW-0665">Pyrimidine biosynthesis</keyword>
<evidence type="ECO:0000256" key="11">
    <source>
        <dbReference type="PIRSR" id="PIRSR614732-2"/>
    </source>
</evidence>
<dbReference type="UniPathway" id="UPA00070">
    <property type="reaction ID" value="UER00120"/>
</dbReference>
<protein>
    <recommendedName>
        <fullName evidence="9">Orotidine 5'-phosphate decarboxylase</fullName>
        <ecNumber evidence="9">4.1.1.23</ecNumber>
    </recommendedName>
    <alternativeName>
        <fullName evidence="9">OMP decarboxylase</fullName>
        <shortName evidence="9">OMPDCase</shortName>
        <shortName evidence="9">OMPdecase</shortName>
    </alternativeName>
</protein>
<evidence type="ECO:0000313" key="15">
    <source>
        <dbReference type="Proteomes" id="UP000295565"/>
    </source>
</evidence>
<evidence type="ECO:0000256" key="12">
    <source>
        <dbReference type="RuleBase" id="RU000512"/>
    </source>
</evidence>
<comment type="pathway">
    <text evidence="2 9 12">Pyrimidine metabolism; UMP biosynthesis via de novo pathway; UMP from orotate: step 2/2.</text>
</comment>
<name>A0A4R1K376_9GAMM</name>
<evidence type="ECO:0000256" key="7">
    <source>
        <dbReference type="ARBA" id="ARBA00049157"/>
    </source>
</evidence>
<dbReference type="GO" id="GO:0004590">
    <property type="term" value="F:orotidine-5'-phosphate decarboxylase activity"/>
    <property type="evidence" value="ECO:0007669"/>
    <property type="project" value="UniProtKB-UniRule"/>
</dbReference>
<evidence type="ECO:0000256" key="3">
    <source>
        <dbReference type="ARBA" id="ARBA00011738"/>
    </source>
</evidence>
<dbReference type="InterPro" id="IPR014732">
    <property type="entry name" value="OMPdecase"/>
</dbReference>
<reference evidence="14 15" key="1">
    <citation type="submission" date="2019-03" db="EMBL/GenBank/DDBJ databases">
        <title>Genomic Encyclopedia of Type Strains, Phase IV (KMG-IV): sequencing the most valuable type-strain genomes for metagenomic binning, comparative biology and taxonomic classification.</title>
        <authorList>
            <person name="Goeker M."/>
        </authorList>
    </citation>
    <scope>NUCLEOTIDE SEQUENCE [LARGE SCALE GENOMIC DNA]</scope>
    <source>
        <strain evidence="14 15">DSM 18577</strain>
    </source>
</reference>
<organism evidence="14 15">
    <name type="scientific">Celerinatantimonas diazotrophica</name>
    <dbReference type="NCBI Taxonomy" id="412034"/>
    <lineage>
        <taxon>Bacteria</taxon>
        <taxon>Pseudomonadati</taxon>
        <taxon>Pseudomonadota</taxon>
        <taxon>Gammaproteobacteria</taxon>
        <taxon>Celerinatantimonadaceae</taxon>
        <taxon>Celerinatantimonas</taxon>
    </lineage>
</organism>
<feature type="binding site" evidence="9 11">
    <location>
        <position position="34"/>
    </location>
    <ligand>
        <name>substrate</name>
    </ligand>
</feature>
<dbReference type="Gene3D" id="3.20.20.70">
    <property type="entry name" value="Aldolase class I"/>
    <property type="match status" value="1"/>
</dbReference>
<dbReference type="SMART" id="SM00934">
    <property type="entry name" value="OMPdecase"/>
    <property type="match status" value="1"/>
</dbReference>
<feature type="binding site" evidence="9 11">
    <location>
        <position position="190"/>
    </location>
    <ligand>
        <name>substrate</name>
    </ligand>
</feature>
<dbReference type="CDD" id="cd04725">
    <property type="entry name" value="OMP_decarboxylase_like"/>
    <property type="match status" value="1"/>
</dbReference>
<evidence type="ECO:0000256" key="4">
    <source>
        <dbReference type="ARBA" id="ARBA00022793"/>
    </source>
</evidence>
<evidence type="ECO:0000259" key="13">
    <source>
        <dbReference type="SMART" id="SM00934"/>
    </source>
</evidence>
<feature type="binding site" evidence="9 11">
    <location>
        <position position="120"/>
    </location>
    <ligand>
        <name>substrate</name>
    </ligand>
</feature>
<dbReference type="InterPro" id="IPR013785">
    <property type="entry name" value="Aldolase_TIM"/>
</dbReference>
<dbReference type="HAMAP" id="MF_01200_B">
    <property type="entry name" value="OMPdecase_type1_B"/>
    <property type="match status" value="1"/>
</dbReference>
<proteinExistence type="inferred from homology"/>
<evidence type="ECO:0000256" key="9">
    <source>
        <dbReference type="HAMAP-Rule" id="MF_01200"/>
    </source>
</evidence>
<feature type="binding site" evidence="9 11">
    <location>
        <position position="210"/>
    </location>
    <ligand>
        <name>substrate</name>
    </ligand>
</feature>
<evidence type="ECO:0000256" key="5">
    <source>
        <dbReference type="ARBA" id="ARBA00022975"/>
    </source>
</evidence>
<feature type="binding site" evidence="9 11">
    <location>
        <position position="12"/>
    </location>
    <ligand>
        <name>substrate</name>
    </ligand>
</feature>
<dbReference type="EMBL" id="SMGD01000011">
    <property type="protein sequence ID" value="TCK58524.1"/>
    <property type="molecule type" value="Genomic_DNA"/>
</dbReference>
<dbReference type="PROSITE" id="PS00156">
    <property type="entry name" value="OMPDECASE"/>
    <property type="match status" value="1"/>
</dbReference>
<comment type="subunit">
    <text evidence="3 9">Homodimer.</text>
</comment>
<evidence type="ECO:0000313" key="14">
    <source>
        <dbReference type="EMBL" id="TCK58524.1"/>
    </source>
</evidence>
<dbReference type="AlphaFoldDB" id="A0A4R1K376"/>
<sequence length="231" mass="25555">MIKDPKVIIALDFDKKEQCLDFVHQLDPKACRLKIGKEMFTRFGPELVEYLQSLGFDIFLDLKFHDIPNTVAKAVQSAADLGVWMVNVHASGGRRMMTAAKEALKAYEKPPKLIAVTVLTSMESQDLQEVGYTSDVAEQVKRLATLSVDCGLDGVVCSAQESHLLRQYCPDEFLLVTPGIRLNDSASDDQRRIMTPEKALAEGSSYLVVGRPITQSENPVQVLNAINTSLN</sequence>
<evidence type="ECO:0000256" key="6">
    <source>
        <dbReference type="ARBA" id="ARBA00023239"/>
    </source>
</evidence>
<dbReference type="NCBIfam" id="TIGR01740">
    <property type="entry name" value="pyrF"/>
    <property type="match status" value="1"/>
</dbReference>
<evidence type="ECO:0000256" key="10">
    <source>
        <dbReference type="PIRSR" id="PIRSR614732-1"/>
    </source>
</evidence>
<dbReference type="InterPro" id="IPR001754">
    <property type="entry name" value="OMPdeCOase_dom"/>
</dbReference>
<feature type="binding site" evidence="9 11">
    <location>
        <position position="211"/>
    </location>
    <ligand>
        <name>substrate</name>
    </ligand>
</feature>
<feature type="binding site" evidence="9">
    <location>
        <begin position="61"/>
        <end position="70"/>
    </location>
    <ligand>
        <name>substrate</name>
    </ligand>
</feature>
<dbReference type="Proteomes" id="UP000295565">
    <property type="component" value="Unassembled WGS sequence"/>
</dbReference>
<dbReference type="SUPFAM" id="SSF51366">
    <property type="entry name" value="Ribulose-phoshate binding barrel"/>
    <property type="match status" value="1"/>
</dbReference>
<dbReference type="InterPro" id="IPR011060">
    <property type="entry name" value="RibuloseP-bd_barrel"/>
</dbReference>
<feature type="active site" description="Proton donor" evidence="9">
    <location>
        <position position="63"/>
    </location>
</feature>
<dbReference type="FunFam" id="3.20.20.70:FF:000015">
    <property type="entry name" value="Orotidine 5'-phosphate decarboxylase"/>
    <property type="match status" value="1"/>
</dbReference>
<dbReference type="GO" id="GO:0005829">
    <property type="term" value="C:cytosol"/>
    <property type="evidence" value="ECO:0007669"/>
    <property type="project" value="TreeGrafter"/>
</dbReference>
<evidence type="ECO:0000256" key="1">
    <source>
        <dbReference type="ARBA" id="ARBA00002356"/>
    </source>
</evidence>
<dbReference type="GO" id="GO:0006207">
    <property type="term" value="P:'de novo' pyrimidine nucleobase biosynthetic process"/>
    <property type="evidence" value="ECO:0007669"/>
    <property type="project" value="InterPro"/>
</dbReference>
<accession>A0A4R1K376</accession>
<dbReference type="GO" id="GO:0044205">
    <property type="term" value="P:'de novo' UMP biosynthetic process"/>
    <property type="evidence" value="ECO:0007669"/>
    <property type="project" value="UniProtKB-UniRule"/>
</dbReference>
<feature type="active site" description="For OMPdecase activity" evidence="10">
    <location>
        <position position="66"/>
    </location>
</feature>
<comment type="caution">
    <text evidence="14">The sequence shown here is derived from an EMBL/GenBank/DDBJ whole genome shotgun (WGS) entry which is preliminary data.</text>
</comment>
<dbReference type="Pfam" id="PF00215">
    <property type="entry name" value="OMPdecase"/>
    <property type="match status" value="1"/>
</dbReference>
<feature type="binding site" evidence="9 11">
    <location>
        <position position="181"/>
    </location>
    <ligand>
        <name>substrate</name>
    </ligand>
</feature>
<dbReference type="InterPro" id="IPR047596">
    <property type="entry name" value="OMPdecase_bac"/>
</dbReference>
<keyword evidence="15" id="KW-1185">Reference proteome</keyword>
<gene>
    <name evidence="9" type="primary">pyrF</name>
    <name evidence="14" type="ORF">EV690_0651</name>
</gene>
<keyword evidence="6 9" id="KW-0456">Lyase</keyword>
<dbReference type="NCBIfam" id="NF001273">
    <property type="entry name" value="PRK00230.1"/>
    <property type="match status" value="1"/>
</dbReference>
<feature type="domain" description="Orotidine 5'-phosphate decarboxylase" evidence="13">
    <location>
        <begin position="6"/>
        <end position="226"/>
    </location>
</feature>
<keyword evidence="4 9" id="KW-0210">Decarboxylase</keyword>
<feature type="active site" description="For OMPdecase activity" evidence="10">
    <location>
        <position position="63"/>
    </location>
</feature>
<evidence type="ECO:0000256" key="8">
    <source>
        <dbReference type="ARBA" id="ARBA00061012"/>
    </source>
</evidence>
<dbReference type="PANTHER" id="PTHR32119:SF2">
    <property type="entry name" value="OROTIDINE 5'-PHOSPHATE DECARBOXYLASE"/>
    <property type="match status" value="1"/>
</dbReference>
<feature type="active site" description="For OMPdecase activity" evidence="10">
    <location>
        <position position="61"/>
    </location>
</feature>
<dbReference type="PANTHER" id="PTHR32119">
    <property type="entry name" value="OROTIDINE 5'-PHOSPHATE DECARBOXYLASE"/>
    <property type="match status" value="1"/>
</dbReference>